<comment type="caution">
    <text evidence="2">The sequence shown here is derived from an EMBL/GenBank/DDBJ whole genome shotgun (WGS) entry which is preliminary data.</text>
</comment>
<organism evidence="2 3">
    <name type="scientific">Ilyomonas limi</name>
    <dbReference type="NCBI Taxonomy" id="2575867"/>
    <lineage>
        <taxon>Bacteria</taxon>
        <taxon>Pseudomonadati</taxon>
        <taxon>Bacteroidota</taxon>
        <taxon>Chitinophagia</taxon>
        <taxon>Chitinophagales</taxon>
        <taxon>Chitinophagaceae</taxon>
        <taxon>Ilyomonas</taxon>
    </lineage>
</organism>
<name>A0A4U3L7J5_9BACT</name>
<dbReference type="Pfam" id="PF11827">
    <property type="entry name" value="DUF3347"/>
    <property type="match status" value="1"/>
</dbReference>
<dbReference type="AlphaFoldDB" id="A0A4U3L7J5"/>
<dbReference type="Proteomes" id="UP000305848">
    <property type="component" value="Unassembled WGS sequence"/>
</dbReference>
<dbReference type="InterPro" id="IPR021782">
    <property type="entry name" value="DUF3347"/>
</dbReference>
<keyword evidence="3" id="KW-1185">Reference proteome</keyword>
<evidence type="ECO:0000259" key="1">
    <source>
        <dbReference type="Pfam" id="PF11827"/>
    </source>
</evidence>
<sequence>MKKGVIIIVALAVIAAVAYYLFFDDKPQEAQTTAQKQKPVPLAISKNPEAFNVAFGQMMDAYYSLKNDLVNWDSTKAANTATTLKQLVQEVPYDTLQADKNIVLTAKNFSDEIANQSEVLSKANNIEAERRAFNTISENLYSLINTVRYDREVIYHDMCPMAFNETEQAYWLSRDSTISNPYMGNKHPKYKSGMVTCGEVQDAINFASK</sequence>
<evidence type="ECO:0000313" key="2">
    <source>
        <dbReference type="EMBL" id="TKK69796.1"/>
    </source>
</evidence>
<dbReference type="RefSeq" id="WP_137261017.1">
    <property type="nucleotide sequence ID" value="NZ_SZQL01000004.1"/>
</dbReference>
<gene>
    <name evidence="2" type="ORF">FC093_06870</name>
</gene>
<proteinExistence type="predicted"/>
<feature type="domain" description="DUF3347" evidence="1">
    <location>
        <begin position="59"/>
        <end position="148"/>
    </location>
</feature>
<dbReference type="EMBL" id="SZQL01000004">
    <property type="protein sequence ID" value="TKK69796.1"/>
    <property type="molecule type" value="Genomic_DNA"/>
</dbReference>
<reference evidence="2 3" key="1">
    <citation type="submission" date="2019-05" db="EMBL/GenBank/DDBJ databases">
        <title>Panacibacter sp. strain 17mud1-8 Genome sequencing and assembly.</title>
        <authorList>
            <person name="Chhetri G."/>
        </authorList>
    </citation>
    <scope>NUCLEOTIDE SEQUENCE [LARGE SCALE GENOMIC DNA]</scope>
    <source>
        <strain evidence="2 3">17mud1-8</strain>
    </source>
</reference>
<protein>
    <submittedName>
        <fullName evidence="2">DUF3347 domain-containing protein</fullName>
    </submittedName>
</protein>
<evidence type="ECO:0000313" key="3">
    <source>
        <dbReference type="Proteomes" id="UP000305848"/>
    </source>
</evidence>
<dbReference type="OrthoDB" id="5513217at2"/>
<accession>A0A4U3L7J5</accession>